<evidence type="ECO:0000313" key="2">
    <source>
        <dbReference type="Proteomes" id="UP000650616"/>
    </source>
</evidence>
<protein>
    <submittedName>
        <fullName evidence="1">Phage capsid protein</fullName>
    </submittedName>
</protein>
<comment type="caution">
    <text evidence="1">The sequence shown here is derived from an EMBL/GenBank/DDBJ whole genome shotgun (WGS) entry which is preliminary data.</text>
</comment>
<keyword evidence="2" id="KW-1185">Reference proteome</keyword>
<proteinExistence type="predicted"/>
<dbReference type="AlphaFoldDB" id="A0AAW3ZSL7"/>
<evidence type="ECO:0000313" key="1">
    <source>
        <dbReference type="EMBL" id="MBE3607193.1"/>
    </source>
</evidence>
<accession>A0AAW3ZSL7</accession>
<dbReference type="EMBL" id="LIWG01000001">
    <property type="protein sequence ID" value="MBE3607193.1"/>
    <property type="molecule type" value="Genomic_DNA"/>
</dbReference>
<organism evidence="1 2">
    <name type="scientific">Campylobacter californiensis</name>
    <dbReference type="NCBI Taxonomy" id="1032243"/>
    <lineage>
        <taxon>Bacteria</taxon>
        <taxon>Pseudomonadati</taxon>
        <taxon>Campylobacterota</taxon>
        <taxon>Epsilonproteobacteria</taxon>
        <taxon>Campylobacterales</taxon>
        <taxon>Campylobacteraceae</taxon>
        <taxon>Campylobacter</taxon>
    </lineage>
</organism>
<dbReference type="RefSeq" id="WP_169971895.1">
    <property type="nucleotide sequence ID" value="NZ_CP012545.1"/>
</dbReference>
<reference evidence="1 2" key="1">
    <citation type="submission" date="2015-08" db="EMBL/GenBank/DDBJ databases">
        <title>Comparative genomics of the Campylobacter concisus group.</title>
        <authorList>
            <person name="Yee E."/>
            <person name="Chapman M.H."/>
            <person name="Huynh S."/>
            <person name="Bono J.L."/>
            <person name="On S.L."/>
            <person name="St Leger J."/>
            <person name="Foster G."/>
            <person name="Parker C.T."/>
            <person name="Miller W.G."/>
        </authorList>
    </citation>
    <scope>NUCLEOTIDE SEQUENCE [LARGE SCALE GENOMIC DNA]</scope>
    <source>
        <strain evidence="1 2">RM9337</strain>
    </source>
</reference>
<name>A0AAW3ZSL7_9BACT</name>
<dbReference type="Proteomes" id="UP000650616">
    <property type="component" value="Unassembled WGS sequence"/>
</dbReference>
<dbReference type="SUPFAM" id="SSF56563">
    <property type="entry name" value="Major capsid protein gp5"/>
    <property type="match status" value="1"/>
</dbReference>
<gene>
    <name evidence="1" type="ORF">CCAL9337_00385</name>
</gene>
<sequence length="297" mass="32831">MSGLDEILKTSMNATNVTLSGALTPEQAHNFVDVIKQNNGFLQKIHTEKMGRLTKELDAWDVAKGILVRVPSGDKPSESQRAALNKVGAKLDAKSVQLFARILQDALEDNKSNPKFESETFESFAKAFGNDLALLGFIGESDTYDGSFKTLHKGWVAVAKDSSETTKLTYASNEKVKDRLSALVASLHPDILSQAVILISPADAQEYNKELAALNSPTHLIQGGADKILGVPLEVTPLMPKGEYLATPLKNLVLGTVLDIRRNRWYDAEERALKYVFDLYVDYEIVIKKWVSYMKQA</sequence>